<gene>
    <name evidence="1" type="ORF">OM33_11995</name>
</gene>
<dbReference type="AlphaFoldDB" id="A0A0A7EGM3"/>
<dbReference type="EMBL" id="CP009888">
    <property type="protein sequence ID" value="AIY65784.1"/>
    <property type="molecule type" value="Genomic_DNA"/>
</dbReference>
<dbReference type="OrthoDB" id="5959530at2"/>
<proteinExistence type="predicted"/>
<dbReference type="InterPro" id="IPR021732">
    <property type="entry name" value="DUF3301"/>
</dbReference>
<reference evidence="1 2" key="1">
    <citation type="submission" date="2014-11" db="EMBL/GenBank/DDBJ databases">
        <title>Complete Genome Sequence of Pseudoalteromonas sp. Strain OCN003 Isolated from Kaneohe Bay, Oahu, Hawaii.</title>
        <authorList>
            <person name="Beurmann S."/>
            <person name="Videau P."/>
            <person name="Ushijima B."/>
            <person name="Smith A.M."/>
            <person name="Aeby G.S."/>
            <person name="Callahan S.M."/>
            <person name="Belcaid M."/>
        </authorList>
    </citation>
    <scope>NUCLEOTIDE SEQUENCE [LARGE SCALE GENOMIC DNA]</scope>
    <source>
        <strain evidence="1 2">OCN003</strain>
    </source>
</reference>
<name>A0A0A7EGM3_9GAMM</name>
<dbReference type="Proteomes" id="UP000030341">
    <property type="component" value="Chromosome 1"/>
</dbReference>
<dbReference type="RefSeq" id="WP_038642018.1">
    <property type="nucleotide sequence ID" value="NZ_CP009888.1"/>
</dbReference>
<dbReference type="STRING" id="1348114.OM33_11995"/>
<dbReference type="KEGG" id="pseo:OM33_11995"/>
<keyword evidence="2" id="KW-1185">Reference proteome</keyword>
<evidence type="ECO:0000313" key="2">
    <source>
        <dbReference type="Proteomes" id="UP000030341"/>
    </source>
</evidence>
<dbReference type="HOGENOM" id="CLU_136199_1_0_6"/>
<dbReference type="eggNOG" id="ENOG50333AT">
    <property type="taxonomic scope" value="Bacteria"/>
</dbReference>
<evidence type="ECO:0008006" key="3">
    <source>
        <dbReference type="Google" id="ProtNLM"/>
    </source>
</evidence>
<organism evidence="1 2">
    <name type="scientific">Pseudoalteromonas piratica</name>
    <dbReference type="NCBI Taxonomy" id="1348114"/>
    <lineage>
        <taxon>Bacteria</taxon>
        <taxon>Pseudomonadati</taxon>
        <taxon>Pseudomonadota</taxon>
        <taxon>Gammaproteobacteria</taxon>
        <taxon>Alteromonadales</taxon>
        <taxon>Pseudoalteromonadaceae</taxon>
        <taxon>Pseudoalteromonas</taxon>
    </lineage>
</organism>
<protein>
    <recommendedName>
        <fullName evidence="3">DUF3301 domain-containing protein</fullName>
    </recommendedName>
</protein>
<accession>A0A0A7EGM3</accession>
<sequence length="100" mass="11225">MASIWLILGVTCVIYFFWIDRQAAESAREYANRHSKQLNVQFLSIACINKRVGILKNGKPGLKSSFAWEFSSNGQDSYTGVVHLENDKIIGVDVPPHKIS</sequence>
<dbReference type="Pfam" id="PF11743">
    <property type="entry name" value="DUF3301"/>
    <property type="match status" value="1"/>
</dbReference>
<evidence type="ECO:0000313" key="1">
    <source>
        <dbReference type="EMBL" id="AIY65784.1"/>
    </source>
</evidence>